<dbReference type="AlphaFoldDB" id="A0A1H9M8V0"/>
<dbReference type="GO" id="GO:0051607">
    <property type="term" value="P:defense response to virus"/>
    <property type="evidence" value="ECO:0007669"/>
    <property type="project" value="UniProtKB-KW"/>
</dbReference>
<dbReference type="Proteomes" id="UP000199233">
    <property type="component" value="Unassembled WGS sequence"/>
</dbReference>
<keyword evidence="1" id="KW-0051">Antiviral defense</keyword>
<name>A0A1H9M8V0_9GAMM</name>
<protein>
    <submittedName>
        <fullName evidence="3">CRISPR-associated protein, Cmr1 family</fullName>
    </submittedName>
</protein>
<reference evidence="4" key="1">
    <citation type="submission" date="2016-10" db="EMBL/GenBank/DDBJ databases">
        <authorList>
            <person name="Varghese N."/>
            <person name="Submissions S."/>
        </authorList>
    </citation>
    <scope>NUCLEOTIDE SEQUENCE [LARGE SCALE GENOMIC DNA]</scope>
    <source>
        <strain evidence="4">DSM 25927</strain>
    </source>
</reference>
<gene>
    <name evidence="3" type="ORF">SAMN04488038_1208</name>
</gene>
<evidence type="ECO:0000313" key="4">
    <source>
        <dbReference type="Proteomes" id="UP000199233"/>
    </source>
</evidence>
<evidence type="ECO:0000259" key="2">
    <source>
        <dbReference type="Pfam" id="PF03787"/>
    </source>
</evidence>
<dbReference type="OrthoDB" id="190500at2"/>
<dbReference type="STRING" id="489703.SAMN04488038_1208"/>
<organism evidence="3 4">
    <name type="scientific">Solimonas aquatica</name>
    <dbReference type="NCBI Taxonomy" id="489703"/>
    <lineage>
        <taxon>Bacteria</taxon>
        <taxon>Pseudomonadati</taxon>
        <taxon>Pseudomonadota</taxon>
        <taxon>Gammaproteobacteria</taxon>
        <taxon>Nevskiales</taxon>
        <taxon>Nevskiaceae</taxon>
        <taxon>Solimonas</taxon>
    </lineage>
</organism>
<dbReference type="RefSeq" id="WP_093289553.1">
    <property type="nucleotide sequence ID" value="NZ_FOFS01000020.1"/>
</dbReference>
<dbReference type="InterPro" id="IPR005537">
    <property type="entry name" value="RAMP_III_fam"/>
</dbReference>
<keyword evidence="4" id="KW-1185">Reference proteome</keyword>
<proteinExistence type="predicted"/>
<sequence>MRDLKLDFQVLTPLFLGDAEQSAELRAPAFKGLLRHWYRAASPDDINKEACLFGGTSNAEGQSPFLLRVESVSIRTAGWADFRAAQFNQGSGRNTRNGLVYLGYPFQMKGNETRTAIAPGQAFVLRCTYLRDVAQEQGRALLAAAWLFAHLGGAGTRSRRGFGSLSLRSWNAEDWPDAAQLPLLTEAKSAEEGRAMIQSGIDTIRSWFKPVENVNQQRTQAPHLGPEFRFKLLDKPYPAEQWNRALAEMGAGMQAFRLRRPPDYQMVKDHLQGRPLQTTPPRATFGLPLSFRYTSQRGQVTLAPLDAERHGSLLLLRLLRIGARLYPLYVRMDGAVPGVDPPAALLKASRGLRRTEHNVMDEFFDSL</sequence>
<dbReference type="EMBL" id="FOFS01000020">
    <property type="protein sequence ID" value="SER20146.1"/>
    <property type="molecule type" value="Genomic_DNA"/>
</dbReference>
<evidence type="ECO:0000256" key="1">
    <source>
        <dbReference type="ARBA" id="ARBA00023118"/>
    </source>
</evidence>
<dbReference type="Pfam" id="PF03787">
    <property type="entry name" value="RAMPs"/>
    <property type="match status" value="1"/>
</dbReference>
<evidence type="ECO:0000313" key="3">
    <source>
        <dbReference type="EMBL" id="SER20146.1"/>
    </source>
</evidence>
<feature type="domain" description="CRISPR type III-associated protein" evidence="2">
    <location>
        <begin position="8"/>
        <end position="166"/>
    </location>
</feature>
<accession>A0A1H9M8V0</accession>